<feature type="region of interest" description="Disordered" evidence="2">
    <location>
        <begin position="45"/>
        <end position="88"/>
    </location>
</feature>
<dbReference type="RefSeq" id="WP_377599845.1">
    <property type="nucleotide sequence ID" value="NZ_JBHUME010000002.1"/>
</dbReference>
<evidence type="ECO:0000256" key="2">
    <source>
        <dbReference type="SAM" id="MobiDB-lite"/>
    </source>
</evidence>
<dbReference type="InterPro" id="IPR009835">
    <property type="entry name" value="SrtB"/>
</dbReference>
<dbReference type="GO" id="GO:0016787">
    <property type="term" value="F:hydrolase activity"/>
    <property type="evidence" value="ECO:0007669"/>
    <property type="project" value="UniProtKB-KW"/>
</dbReference>
<feature type="chain" id="PRO_5046519651" evidence="3">
    <location>
        <begin position="25"/>
        <end position="277"/>
    </location>
</feature>
<keyword evidence="5" id="KW-1185">Reference proteome</keyword>
<accession>A0ABW5P7V8</accession>
<protein>
    <submittedName>
        <fullName evidence="4">Class B sortase</fullName>
        <ecNumber evidence="4">3.4.22.71</ecNumber>
    </submittedName>
</protein>
<dbReference type="Proteomes" id="UP001597541">
    <property type="component" value="Unassembled WGS sequence"/>
</dbReference>
<dbReference type="Pfam" id="PF04203">
    <property type="entry name" value="Sortase"/>
    <property type="match status" value="1"/>
</dbReference>
<keyword evidence="3" id="KW-0732">Signal</keyword>
<dbReference type="SUPFAM" id="SSF63817">
    <property type="entry name" value="Sortase"/>
    <property type="match status" value="1"/>
</dbReference>
<dbReference type="InterPro" id="IPR005754">
    <property type="entry name" value="Sortase"/>
</dbReference>
<dbReference type="InterPro" id="IPR023365">
    <property type="entry name" value="Sortase_dom-sf"/>
</dbReference>
<comment type="caution">
    <text evidence="4">The sequence shown here is derived from an EMBL/GenBank/DDBJ whole genome shotgun (WGS) entry which is preliminary data.</text>
</comment>
<dbReference type="NCBIfam" id="TIGR03064">
    <property type="entry name" value="sortase_srtB"/>
    <property type="match status" value="1"/>
</dbReference>
<dbReference type="CDD" id="cd05826">
    <property type="entry name" value="Sortase_B"/>
    <property type="match status" value="1"/>
</dbReference>
<gene>
    <name evidence="4" type="primary">srtB</name>
    <name evidence="4" type="ORF">ACFSUF_02720</name>
</gene>
<dbReference type="Gene3D" id="2.40.260.10">
    <property type="entry name" value="Sortase"/>
    <property type="match status" value="1"/>
</dbReference>
<reference evidence="5" key="1">
    <citation type="journal article" date="2019" name="Int. J. Syst. Evol. Microbiol.">
        <title>The Global Catalogue of Microorganisms (GCM) 10K type strain sequencing project: providing services to taxonomists for standard genome sequencing and annotation.</title>
        <authorList>
            <consortium name="The Broad Institute Genomics Platform"/>
            <consortium name="The Broad Institute Genome Sequencing Center for Infectious Disease"/>
            <person name="Wu L."/>
            <person name="Ma J."/>
        </authorList>
    </citation>
    <scope>NUCLEOTIDE SEQUENCE [LARGE SCALE GENOMIC DNA]</scope>
    <source>
        <strain evidence="5">KCTC 3950</strain>
    </source>
</reference>
<name>A0ABW5P7V8_9BACL</name>
<evidence type="ECO:0000313" key="4">
    <source>
        <dbReference type="EMBL" id="MFD2611331.1"/>
    </source>
</evidence>
<sequence>MHWWKRLIVPVCTAVFLFSSYKVAATYEGKVQNDKLYEQVRQEFASPAPQTNQSERGEPRQQPPLPKAPLPAGTEDAPETAVKPAAEPAAKPEVLPVYKKLLAQNKDTVGWIRVPGTPIDYPVVQTKDNSYYIHHNFKRKRSAWGAIFMDYRNAPDGDNRNTILYGHHMKDGSMFKGLTQYRKESFFNKNMMISFSTKYEEIEYEVFSVYVAEADEPYLQTSFRSGRDYTDFLVQLQQKSLFSRGLAFSKNDKILTLSTCSYEYENARLVVHARRIP</sequence>
<organism evidence="4 5">
    <name type="scientific">Paenibacillus gansuensis</name>
    <dbReference type="NCBI Taxonomy" id="306542"/>
    <lineage>
        <taxon>Bacteria</taxon>
        <taxon>Bacillati</taxon>
        <taxon>Bacillota</taxon>
        <taxon>Bacilli</taxon>
        <taxon>Bacillales</taxon>
        <taxon>Paenibacillaceae</taxon>
        <taxon>Paenibacillus</taxon>
    </lineage>
</organism>
<feature type="signal peptide" evidence="3">
    <location>
        <begin position="1"/>
        <end position="24"/>
    </location>
</feature>
<dbReference type="EMBL" id="JBHUME010000002">
    <property type="protein sequence ID" value="MFD2611331.1"/>
    <property type="molecule type" value="Genomic_DNA"/>
</dbReference>
<proteinExistence type="predicted"/>
<dbReference type="EC" id="3.4.22.71" evidence="4"/>
<evidence type="ECO:0000256" key="1">
    <source>
        <dbReference type="ARBA" id="ARBA00022801"/>
    </source>
</evidence>
<feature type="compositionally biased region" description="Low complexity" evidence="2">
    <location>
        <begin position="79"/>
        <end position="88"/>
    </location>
</feature>
<keyword evidence="1 4" id="KW-0378">Hydrolase</keyword>
<evidence type="ECO:0000256" key="3">
    <source>
        <dbReference type="SAM" id="SignalP"/>
    </source>
</evidence>
<evidence type="ECO:0000313" key="5">
    <source>
        <dbReference type="Proteomes" id="UP001597541"/>
    </source>
</evidence>